<dbReference type="SMART" id="SM00073">
    <property type="entry name" value="HPT"/>
    <property type="match status" value="1"/>
</dbReference>
<comment type="function">
    <text evidence="13">Involved in the transmission of sensory signals from the chemoreceptors to the flagellar motors. CheA is autophosphorylated; it can transfer its phosphate group to either CheB or CheY.</text>
</comment>
<name>F0SZE8_SYNGF</name>
<dbReference type="InterPro" id="IPR036061">
    <property type="entry name" value="CheW-like_dom_sf"/>
</dbReference>
<evidence type="ECO:0000256" key="5">
    <source>
        <dbReference type="ARBA" id="ARBA00022490"/>
    </source>
</evidence>
<feature type="region of interest" description="Disordered" evidence="15">
    <location>
        <begin position="317"/>
        <end position="359"/>
    </location>
</feature>
<dbReference type="Proteomes" id="UP000007488">
    <property type="component" value="Chromosome"/>
</dbReference>
<evidence type="ECO:0000313" key="19">
    <source>
        <dbReference type="EMBL" id="ADY54953.1"/>
    </source>
</evidence>
<dbReference type="STRING" id="645991.Sgly_0590"/>
<keyword evidence="7 14" id="KW-0597">Phosphoprotein</keyword>
<keyword evidence="9" id="KW-0547">Nucleotide-binding</keyword>
<dbReference type="eggNOG" id="COG0643">
    <property type="taxonomic scope" value="Bacteria"/>
</dbReference>
<dbReference type="InterPro" id="IPR036097">
    <property type="entry name" value="HisK_dim/P_sf"/>
</dbReference>
<dbReference type="InterPro" id="IPR004105">
    <property type="entry name" value="CheA-like_dim"/>
</dbReference>
<evidence type="ECO:0000256" key="7">
    <source>
        <dbReference type="ARBA" id="ARBA00022553"/>
    </source>
</evidence>
<evidence type="ECO:0000256" key="15">
    <source>
        <dbReference type="SAM" id="MobiDB-lite"/>
    </source>
</evidence>
<dbReference type="PANTHER" id="PTHR43395">
    <property type="entry name" value="SENSOR HISTIDINE KINASE CHEA"/>
    <property type="match status" value="1"/>
</dbReference>
<comment type="catalytic activity">
    <reaction evidence="1">
        <text>ATP + protein L-histidine = ADP + protein N-phospho-L-histidine.</text>
        <dbReference type="EC" id="2.7.13.3"/>
    </reaction>
</comment>
<dbReference type="InterPro" id="IPR003594">
    <property type="entry name" value="HATPase_dom"/>
</dbReference>
<dbReference type="Gene3D" id="3.30.70.1110">
    <property type="entry name" value="Histidine kinase CheA-like, P2 response regulator-binding domain"/>
    <property type="match status" value="1"/>
</dbReference>
<dbReference type="PANTHER" id="PTHR43395:SF10">
    <property type="entry name" value="CHEMOTAXIS PROTEIN CHEA"/>
    <property type="match status" value="1"/>
</dbReference>
<dbReference type="SUPFAM" id="SSF47226">
    <property type="entry name" value="Histidine-containing phosphotransfer domain, HPT domain"/>
    <property type="match status" value="1"/>
</dbReference>
<keyword evidence="8" id="KW-0808">Transferase</keyword>
<dbReference type="SUPFAM" id="SSF50341">
    <property type="entry name" value="CheW-like"/>
    <property type="match status" value="1"/>
</dbReference>
<dbReference type="SMART" id="SM00260">
    <property type="entry name" value="CheW"/>
    <property type="match status" value="1"/>
</dbReference>
<evidence type="ECO:0000259" key="17">
    <source>
        <dbReference type="PROSITE" id="PS50851"/>
    </source>
</evidence>
<dbReference type="InterPro" id="IPR036890">
    <property type="entry name" value="HATPase_C_sf"/>
</dbReference>
<dbReference type="PRINTS" id="PR00344">
    <property type="entry name" value="BCTRLSENSOR"/>
</dbReference>
<keyword evidence="20" id="KW-1185">Reference proteome</keyword>
<evidence type="ECO:0000256" key="4">
    <source>
        <dbReference type="ARBA" id="ARBA00021495"/>
    </source>
</evidence>
<feature type="domain" description="HPt" evidence="18">
    <location>
        <begin position="9"/>
        <end position="113"/>
    </location>
</feature>
<keyword evidence="11" id="KW-0067">ATP-binding</keyword>
<dbReference type="SUPFAM" id="SSF55874">
    <property type="entry name" value="ATPase domain of HSP90 chaperone/DNA topoisomerase II/histidine kinase"/>
    <property type="match status" value="1"/>
</dbReference>
<dbReference type="PROSITE" id="PS50851">
    <property type="entry name" value="CHEW"/>
    <property type="match status" value="1"/>
</dbReference>
<feature type="domain" description="CheW-like" evidence="17">
    <location>
        <begin position="617"/>
        <end position="751"/>
    </location>
</feature>
<dbReference type="EMBL" id="CP002547">
    <property type="protein sequence ID" value="ADY54953.1"/>
    <property type="molecule type" value="Genomic_DNA"/>
</dbReference>
<dbReference type="Gene3D" id="2.30.30.40">
    <property type="entry name" value="SH3 Domains"/>
    <property type="match status" value="1"/>
</dbReference>
<dbReference type="InterPro" id="IPR035891">
    <property type="entry name" value="CheY-binding_CheA"/>
</dbReference>
<evidence type="ECO:0000256" key="1">
    <source>
        <dbReference type="ARBA" id="ARBA00000085"/>
    </source>
</evidence>
<dbReference type="SUPFAM" id="SSF47384">
    <property type="entry name" value="Homodimeric domain of signal transducing histidine kinase"/>
    <property type="match status" value="1"/>
</dbReference>
<dbReference type="CDD" id="cd00731">
    <property type="entry name" value="CheA_reg"/>
    <property type="match status" value="1"/>
</dbReference>
<dbReference type="GO" id="GO:0000155">
    <property type="term" value="F:phosphorelay sensor kinase activity"/>
    <property type="evidence" value="ECO:0007669"/>
    <property type="project" value="InterPro"/>
</dbReference>
<evidence type="ECO:0000256" key="10">
    <source>
        <dbReference type="ARBA" id="ARBA00022777"/>
    </source>
</evidence>
<dbReference type="InterPro" id="IPR002545">
    <property type="entry name" value="CheW-lke_dom"/>
</dbReference>
<dbReference type="HOGENOM" id="CLU_000650_3_6_9"/>
<dbReference type="CDD" id="cd00088">
    <property type="entry name" value="HPT"/>
    <property type="match status" value="1"/>
</dbReference>
<dbReference type="PROSITE" id="PS50109">
    <property type="entry name" value="HIS_KIN"/>
    <property type="match status" value="1"/>
</dbReference>
<keyword evidence="12" id="KW-0902">Two-component regulatory system</keyword>
<evidence type="ECO:0000256" key="3">
    <source>
        <dbReference type="ARBA" id="ARBA00012438"/>
    </source>
</evidence>
<dbReference type="Gene3D" id="3.30.565.10">
    <property type="entry name" value="Histidine kinase-like ATPase, C-terminal domain"/>
    <property type="match status" value="1"/>
</dbReference>
<dbReference type="InterPro" id="IPR005467">
    <property type="entry name" value="His_kinase_dom"/>
</dbReference>
<dbReference type="InterPro" id="IPR008207">
    <property type="entry name" value="Sig_transdc_His_kin_Hpt_dom"/>
</dbReference>
<dbReference type="SMART" id="SM00387">
    <property type="entry name" value="HATPase_c"/>
    <property type="match status" value="1"/>
</dbReference>
<dbReference type="Pfam" id="PF01627">
    <property type="entry name" value="Hpt"/>
    <property type="match status" value="1"/>
</dbReference>
<dbReference type="OrthoDB" id="9803176at2"/>
<keyword evidence="5" id="KW-0963">Cytoplasm</keyword>
<dbReference type="AlphaFoldDB" id="F0SZE8"/>
<proteinExistence type="predicted"/>
<dbReference type="SUPFAM" id="SSF55052">
    <property type="entry name" value="CheY-binding domain of CheA"/>
    <property type="match status" value="1"/>
</dbReference>
<dbReference type="FunFam" id="3.30.565.10:FF:000016">
    <property type="entry name" value="Chemotaxis protein CheA, putative"/>
    <property type="match status" value="1"/>
</dbReference>
<dbReference type="FunFam" id="2.30.30.40:FF:000048">
    <property type="entry name" value="Chemotaxis protein CheA, putative"/>
    <property type="match status" value="1"/>
</dbReference>
<feature type="compositionally biased region" description="Basic and acidic residues" evidence="15">
    <location>
        <begin position="144"/>
        <end position="158"/>
    </location>
</feature>
<dbReference type="SMART" id="SM01231">
    <property type="entry name" value="H-kinase_dim"/>
    <property type="match status" value="1"/>
</dbReference>
<feature type="modified residue" description="Phosphohistidine" evidence="14">
    <location>
        <position position="56"/>
    </location>
</feature>
<dbReference type="GO" id="GO:0005524">
    <property type="term" value="F:ATP binding"/>
    <property type="evidence" value="ECO:0007669"/>
    <property type="project" value="UniProtKB-KW"/>
</dbReference>
<protein>
    <recommendedName>
        <fullName evidence="4">Chemotaxis protein CheA</fullName>
        <ecNumber evidence="3">2.7.13.3</ecNumber>
    </recommendedName>
</protein>
<reference evidence="19 20" key="1">
    <citation type="journal article" date="2011" name="Stand. Genomic Sci.">
        <title>Complete genome sequence of Syntrophobotulus glycolicus type strain (FlGlyR).</title>
        <authorList>
            <person name="Han C."/>
            <person name="Mwirichia R."/>
            <person name="Chertkov O."/>
            <person name="Held B."/>
            <person name="Lapidus A."/>
            <person name="Nolan M."/>
            <person name="Lucas S."/>
            <person name="Hammon N."/>
            <person name="Deshpande S."/>
            <person name="Cheng J.F."/>
            <person name="Tapia R."/>
            <person name="Goodwin L."/>
            <person name="Pitluck S."/>
            <person name="Huntemann M."/>
            <person name="Liolios K."/>
            <person name="Ivanova N."/>
            <person name="Pagani I."/>
            <person name="Mavromatis K."/>
            <person name="Ovchinikova G."/>
            <person name="Pati A."/>
            <person name="Chen A."/>
            <person name="Palaniappan K."/>
            <person name="Land M."/>
            <person name="Hauser L."/>
            <person name="Brambilla E.M."/>
            <person name="Rohde M."/>
            <person name="Spring S."/>
            <person name="Sikorski J."/>
            <person name="Goker M."/>
            <person name="Woyke T."/>
            <person name="Bristow J."/>
            <person name="Eisen J.A."/>
            <person name="Markowitz V."/>
            <person name="Hugenholtz P."/>
            <person name="Kyrpides N.C."/>
            <person name="Klenk H.P."/>
            <person name="Detter J.C."/>
        </authorList>
    </citation>
    <scope>NUCLEOTIDE SEQUENCE [LARGE SCALE GENOMIC DNA]</scope>
    <source>
        <strain evidence="20">DSM 8271 / FlGlyR</strain>
    </source>
</reference>
<dbReference type="CDD" id="cd16916">
    <property type="entry name" value="HATPase_CheA-like"/>
    <property type="match status" value="1"/>
</dbReference>
<evidence type="ECO:0000256" key="6">
    <source>
        <dbReference type="ARBA" id="ARBA00022500"/>
    </source>
</evidence>
<evidence type="ECO:0000256" key="9">
    <source>
        <dbReference type="ARBA" id="ARBA00022741"/>
    </source>
</evidence>
<dbReference type="InterPro" id="IPR036641">
    <property type="entry name" value="HPT_dom_sf"/>
</dbReference>
<evidence type="ECO:0000259" key="18">
    <source>
        <dbReference type="PROSITE" id="PS50894"/>
    </source>
</evidence>
<reference evidence="20" key="2">
    <citation type="submission" date="2011-02" db="EMBL/GenBank/DDBJ databases">
        <title>The complete genome of Syntrophobotulus glycolicus DSM 8271.</title>
        <authorList>
            <person name="Lucas S."/>
            <person name="Copeland A."/>
            <person name="Lapidus A."/>
            <person name="Bruce D."/>
            <person name="Goodwin L."/>
            <person name="Pitluck S."/>
            <person name="Kyrpides N."/>
            <person name="Mavromatis K."/>
            <person name="Pagani I."/>
            <person name="Ivanova N."/>
            <person name="Mikhailova N."/>
            <person name="Chertkov O."/>
            <person name="Held B."/>
            <person name="Detter J.C."/>
            <person name="Tapia R."/>
            <person name="Han C."/>
            <person name="Land M."/>
            <person name="Hauser L."/>
            <person name="Markowitz V."/>
            <person name="Cheng J.-F."/>
            <person name="Hugenholtz P."/>
            <person name="Woyke T."/>
            <person name="Wu D."/>
            <person name="Spring S."/>
            <person name="Schroeder M."/>
            <person name="Brambilla E."/>
            <person name="Klenk H.-P."/>
            <person name="Eisen J.A."/>
        </authorList>
    </citation>
    <scope>NUCLEOTIDE SEQUENCE [LARGE SCALE GENOMIC DNA]</scope>
    <source>
        <strain evidence="20">DSM 8271 / FlGlyR</strain>
    </source>
</reference>
<sequence>MSQDDTKNNGFDVEEFLEFFLQDSQEQIEKLGSGLLQLEREGENLPLINELFRCAHSLKGASGTMGFTSIVKLTHAAEDILDKLRQGKINPNHDVIDILLAVTDKVKAMLAQVEQRQEISGDYEDIIEQLKALSEAPAADTADSSEREGDKEQDREEKENPEENSGKEISAEEMKGPEKQQTFAQKDFSLTGEEKAGLTEAAYSGKNIYQIDAVFVPDTLMKAVRAVMVVQRLENMGKVVKVLPSLDELENGQAESFSALFFSNEPADEVLAEIMQVSEIDSVKINHYGIADTKAVNEVQTELVQQEGVQKAEVGGQHELTEHRQPDAAKPASHEGTVRESAYPPAAPKQEVRQDTKSAQVHTIRVETARLDNLINLVGEMVITRTRLVKISNDLKDHYQADSMIGDLNETNIYLGRLMSDLQESVMRLRMVPVGTVFSRFPRLIRDFCRKTGKKIDLVIKGEETELDKTVIELIGDPLTHLLRNSVDHGLETPEARIAAGKKETGTITLDAYHEGNHIAIIISDDGQGLDLEKIYQVAVKKGLISTRDELPEREIANLIFLPGFSTADKITDISGRGVGMDVVKKALNSLGGLIDIKTSKGEGTSFIIRLPLTLAIIQALLVEVSNEVYAVPLSSVLETLLIKRADIKSVGGIPMVQLRGNTLPLISLAEKFNLREKANGHEETFVVVVGLGDKAIGLIVDELQGQQEIVIKSLGDFLNNLPGIAGATILGDGQVTLILDIGSLIQDVLIAY</sequence>
<evidence type="ECO:0000313" key="20">
    <source>
        <dbReference type="Proteomes" id="UP000007488"/>
    </source>
</evidence>
<dbReference type="Pfam" id="PF02895">
    <property type="entry name" value="H-kinase_dim"/>
    <property type="match status" value="1"/>
</dbReference>
<dbReference type="PROSITE" id="PS50894">
    <property type="entry name" value="HPT"/>
    <property type="match status" value="1"/>
</dbReference>
<feature type="region of interest" description="Disordered" evidence="15">
    <location>
        <begin position="134"/>
        <end position="181"/>
    </location>
</feature>
<dbReference type="Gene3D" id="1.10.287.560">
    <property type="entry name" value="Histidine kinase CheA-like, homodimeric domain"/>
    <property type="match status" value="1"/>
</dbReference>
<evidence type="ECO:0000256" key="12">
    <source>
        <dbReference type="ARBA" id="ARBA00023012"/>
    </source>
</evidence>
<dbReference type="GO" id="GO:0006935">
    <property type="term" value="P:chemotaxis"/>
    <property type="evidence" value="ECO:0007669"/>
    <property type="project" value="UniProtKB-KW"/>
</dbReference>
<dbReference type="InterPro" id="IPR037006">
    <property type="entry name" value="CheA-like_homodim_sf"/>
</dbReference>
<dbReference type="KEGG" id="sgy:Sgly_0590"/>
<comment type="subcellular location">
    <subcellularLocation>
        <location evidence="2">Cytoplasm</location>
    </subcellularLocation>
</comment>
<keyword evidence="10 19" id="KW-0418">Kinase</keyword>
<dbReference type="Gene3D" id="1.20.120.160">
    <property type="entry name" value="HPT domain"/>
    <property type="match status" value="1"/>
</dbReference>
<evidence type="ECO:0000256" key="2">
    <source>
        <dbReference type="ARBA" id="ARBA00004496"/>
    </source>
</evidence>
<organism evidence="19 20">
    <name type="scientific">Syntrophobotulus glycolicus (strain DSM 8271 / FlGlyR)</name>
    <dbReference type="NCBI Taxonomy" id="645991"/>
    <lineage>
        <taxon>Bacteria</taxon>
        <taxon>Bacillati</taxon>
        <taxon>Bacillota</taxon>
        <taxon>Clostridia</taxon>
        <taxon>Eubacteriales</taxon>
        <taxon>Desulfitobacteriaceae</taxon>
        <taxon>Syntrophobotulus</taxon>
    </lineage>
</organism>
<dbReference type="InterPro" id="IPR004358">
    <property type="entry name" value="Sig_transdc_His_kin-like_C"/>
</dbReference>
<feature type="compositionally biased region" description="Basic and acidic residues" evidence="15">
    <location>
        <begin position="319"/>
        <end position="338"/>
    </location>
</feature>
<evidence type="ECO:0000256" key="13">
    <source>
        <dbReference type="ARBA" id="ARBA00035100"/>
    </source>
</evidence>
<keyword evidence="6" id="KW-0145">Chemotaxis</keyword>
<evidence type="ECO:0000256" key="14">
    <source>
        <dbReference type="PROSITE-ProRule" id="PRU00110"/>
    </source>
</evidence>
<dbReference type="Pfam" id="PF02518">
    <property type="entry name" value="HATPase_c"/>
    <property type="match status" value="1"/>
</dbReference>
<dbReference type="RefSeq" id="WP_013623824.1">
    <property type="nucleotide sequence ID" value="NC_015172.1"/>
</dbReference>
<gene>
    <name evidence="19" type="ordered locus">Sgly_0590</name>
</gene>
<dbReference type="EC" id="2.7.13.3" evidence="3"/>
<evidence type="ECO:0000259" key="16">
    <source>
        <dbReference type="PROSITE" id="PS50109"/>
    </source>
</evidence>
<dbReference type="Pfam" id="PF07194">
    <property type="entry name" value="P2"/>
    <property type="match status" value="1"/>
</dbReference>
<evidence type="ECO:0000256" key="11">
    <source>
        <dbReference type="ARBA" id="ARBA00022840"/>
    </source>
</evidence>
<feature type="domain" description="Histidine kinase" evidence="16">
    <location>
        <begin position="359"/>
        <end position="615"/>
    </location>
</feature>
<accession>F0SZE8</accession>
<feature type="compositionally biased region" description="Basic and acidic residues" evidence="15">
    <location>
        <begin position="164"/>
        <end position="178"/>
    </location>
</feature>
<dbReference type="eggNOG" id="COG2198">
    <property type="taxonomic scope" value="Bacteria"/>
</dbReference>
<dbReference type="InterPro" id="IPR051315">
    <property type="entry name" value="Bact_Chemotaxis_CheA"/>
</dbReference>
<dbReference type="InterPro" id="IPR037052">
    <property type="entry name" value="CheA-like_P2_sf"/>
</dbReference>
<dbReference type="GO" id="GO:0005737">
    <property type="term" value="C:cytoplasm"/>
    <property type="evidence" value="ECO:0007669"/>
    <property type="project" value="UniProtKB-SubCell"/>
</dbReference>
<evidence type="ECO:0000256" key="8">
    <source>
        <dbReference type="ARBA" id="ARBA00022679"/>
    </source>
</evidence>
<dbReference type="InterPro" id="IPR010808">
    <property type="entry name" value="CheA_P2-bd"/>
</dbReference>
<dbReference type="Pfam" id="PF01584">
    <property type="entry name" value="CheW"/>
    <property type="match status" value="1"/>
</dbReference>